<dbReference type="Pfam" id="PF07537">
    <property type="entry name" value="CamS"/>
    <property type="match status" value="1"/>
</dbReference>
<sequence>MKKFFIIALSLFLLTGCLPSVEKQDEVVQEDQESEETAIVPNYQISDSYYRTLIPFEPSDTRGLVVWNLNTRYDSDEFEEGLLRIAQKTFSTNTYIFQDGKYLDKETVQKWLKREYTSDQLKEKELTEADNLGLNPPLEDDADAEEIESHPIYLSYLLEHNYLVKTDENTVKLGGVAIGLALNSVYTYTIDGIEYTKEITDEELEEEGKSIAEEVIRRLRQTKGLETVPITIGLFKQTEETSIVPGNYFTYAISETDTSLNWETLDEEYVLFPSTNAQNNYRDDYEKFESFQLDVTQYFKNYSGIVGRAFYLEKELQKLSIDINIQFYGKAETIGFAQYITSLIGEHFPDEWTVEIKVMSSTGQEALILKEPDMDEPFVHIY</sequence>
<proteinExistence type="predicted"/>
<dbReference type="CDD" id="cd13440">
    <property type="entry name" value="CamS_repeat_2"/>
    <property type="match status" value="1"/>
</dbReference>
<dbReference type="AlphaFoldDB" id="A0A9E8RUA5"/>
<dbReference type="KEGG" id="faf:OE104_11480"/>
<reference evidence="1" key="1">
    <citation type="submission" date="2022-09" db="EMBL/GenBank/DDBJ databases">
        <title>Complete Genomes of Fervidibacillus albus and Fervidibacillus halotolerans isolated from tidal flat sediments.</title>
        <authorList>
            <person name="Kwon K.K."/>
            <person name="Yang S.-H."/>
            <person name="Park M.J."/>
            <person name="Oh H.-M."/>
        </authorList>
    </citation>
    <scope>NUCLEOTIDE SEQUENCE</scope>
    <source>
        <strain evidence="1">MEBiC13591</strain>
    </source>
</reference>
<dbReference type="RefSeq" id="WP_275416977.1">
    <property type="nucleotide sequence ID" value="NZ_CP106878.1"/>
</dbReference>
<dbReference type="PIRSF" id="PIRSF012509">
    <property type="entry name" value="CamS"/>
    <property type="match status" value="1"/>
</dbReference>
<dbReference type="PROSITE" id="PS51257">
    <property type="entry name" value="PROKAR_LIPOPROTEIN"/>
    <property type="match status" value="1"/>
</dbReference>
<evidence type="ECO:0000313" key="2">
    <source>
        <dbReference type="Proteomes" id="UP001164718"/>
    </source>
</evidence>
<dbReference type="CDD" id="cd13441">
    <property type="entry name" value="CamS_repeat_1"/>
    <property type="match status" value="1"/>
</dbReference>
<name>A0A9E8RUA5_9BACI</name>
<dbReference type="Proteomes" id="UP001164718">
    <property type="component" value="Chromosome"/>
</dbReference>
<organism evidence="1 2">
    <name type="scientific">Fervidibacillus albus</name>
    <dbReference type="NCBI Taxonomy" id="2980026"/>
    <lineage>
        <taxon>Bacteria</taxon>
        <taxon>Bacillati</taxon>
        <taxon>Bacillota</taxon>
        <taxon>Bacilli</taxon>
        <taxon>Bacillales</taxon>
        <taxon>Bacillaceae</taxon>
        <taxon>Fervidibacillus</taxon>
    </lineage>
</organism>
<dbReference type="InterPro" id="IPR011426">
    <property type="entry name" value="CamS"/>
</dbReference>
<gene>
    <name evidence="1" type="ORF">OE104_11480</name>
</gene>
<dbReference type="Gene3D" id="3.10.570.10">
    <property type="entry name" value="sex pheromone staph- cam373 precursor domain"/>
    <property type="match status" value="1"/>
</dbReference>
<accession>A0A9E8RUA5</accession>
<evidence type="ECO:0000313" key="1">
    <source>
        <dbReference type="EMBL" id="WAA09195.1"/>
    </source>
</evidence>
<protein>
    <submittedName>
        <fullName evidence="1">CamS family sex pheromone protein</fullName>
    </submittedName>
</protein>
<dbReference type="EMBL" id="CP106878">
    <property type="protein sequence ID" value="WAA09195.1"/>
    <property type="molecule type" value="Genomic_DNA"/>
</dbReference>
<keyword evidence="2" id="KW-1185">Reference proteome</keyword>